<keyword evidence="3" id="KW-1185">Reference proteome</keyword>
<dbReference type="InterPro" id="IPR006683">
    <property type="entry name" value="Thioestr_dom"/>
</dbReference>
<dbReference type="SUPFAM" id="SSF54637">
    <property type="entry name" value="Thioesterase/thiol ester dehydrase-isomerase"/>
    <property type="match status" value="1"/>
</dbReference>
<protein>
    <recommendedName>
        <fullName evidence="1">Thioesterase domain-containing protein</fullName>
    </recommendedName>
</protein>
<evidence type="ECO:0000313" key="3">
    <source>
        <dbReference type="Proteomes" id="UP001341245"/>
    </source>
</evidence>
<sequence>MATDLSSSHAYFSSIPWTSRLLAAPNLRLSAPQSRTPKSSTEDSLFATTLATSSTIPHCIIYYPRSSASTDLNSLSILFKIEHGCNGYPHTLHGGIVATLLDESMGMLLQEITDKKHLELVAGGHAQGEIAAGMDAFTKTLNVEFLAPIKTPKVILAKVRVVERRGRGIKLVARLLQKKGLEEELDGELVECARGEGVFVTPRRAKL</sequence>
<name>A0ABR0T647_AURPU</name>
<feature type="domain" description="Thioesterase" evidence="1">
    <location>
        <begin position="91"/>
        <end position="181"/>
    </location>
</feature>
<dbReference type="Proteomes" id="UP001341245">
    <property type="component" value="Unassembled WGS sequence"/>
</dbReference>
<gene>
    <name evidence="2" type="ORF">QM012_005193</name>
</gene>
<comment type="caution">
    <text evidence="2">The sequence shown here is derived from an EMBL/GenBank/DDBJ whole genome shotgun (WGS) entry which is preliminary data.</text>
</comment>
<dbReference type="PANTHER" id="PTHR47260">
    <property type="entry name" value="UPF0644 PROTEIN PB2B4.06"/>
    <property type="match status" value="1"/>
</dbReference>
<dbReference type="EMBL" id="JASGXD010000021">
    <property type="protein sequence ID" value="KAK5999787.1"/>
    <property type="molecule type" value="Genomic_DNA"/>
</dbReference>
<accession>A0ABR0T647</accession>
<dbReference type="Pfam" id="PF03061">
    <property type="entry name" value="4HBT"/>
    <property type="match status" value="1"/>
</dbReference>
<proteinExistence type="predicted"/>
<organism evidence="2 3">
    <name type="scientific">Aureobasidium pullulans</name>
    <name type="common">Black yeast</name>
    <name type="synonym">Pullularia pullulans</name>
    <dbReference type="NCBI Taxonomy" id="5580"/>
    <lineage>
        <taxon>Eukaryota</taxon>
        <taxon>Fungi</taxon>
        <taxon>Dikarya</taxon>
        <taxon>Ascomycota</taxon>
        <taxon>Pezizomycotina</taxon>
        <taxon>Dothideomycetes</taxon>
        <taxon>Dothideomycetidae</taxon>
        <taxon>Dothideales</taxon>
        <taxon>Saccotheciaceae</taxon>
        <taxon>Aureobasidium</taxon>
    </lineage>
</organism>
<dbReference type="CDD" id="cd03443">
    <property type="entry name" value="PaaI_thioesterase"/>
    <property type="match status" value="1"/>
</dbReference>
<dbReference type="Gene3D" id="3.10.129.10">
    <property type="entry name" value="Hotdog Thioesterase"/>
    <property type="match status" value="1"/>
</dbReference>
<dbReference type="InterPro" id="IPR052061">
    <property type="entry name" value="PTE-AB_protein"/>
</dbReference>
<evidence type="ECO:0000259" key="1">
    <source>
        <dbReference type="Pfam" id="PF03061"/>
    </source>
</evidence>
<dbReference type="PANTHER" id="PTHR47260:SF3">
    <property type="entry name" value="THIOESTERASE FAMILY PROTEIN (AFU_ORTHOLOGUE AFUA_7G03960)"/>
    <property type="match status" value="1"/>
</dbReference>
<reference evidence="2 3" key="1">
    <citation type="submission" date="2023-11" db="EMBL/GenBank/DDBJ databases">
        <title>Draft genome sequence and annotation of the polyextremotolerant black yeast-like fungus Aureobasidium pullulans NRRL 62042.</title>
        <authorList>
            <person name="Dielentheis-Frenken M.R.E."/>
            <person name="Wibberg D."/>
            <person name="Blank L.M."/>
            <person name="Tiso T."/>
        </authorList>
    </citation>
    <scope>NUCLEOTIDE SEQUENCE [LARGE SCALE GENOMIC DNA]</scope>
    <source>
        <strain evidence="2 3">NRRL 62042</strain>
    </source>
</reference>
<dbReference type="InterPro" id="IPR029069">
    <property type="entry name" value="HotDog_dom_sf"/>
</dbReference>
<evidence type="ECO:0000313" key="2">
    <source>
        <dbReference type="EMBL" id="KAK5999787.1"/>
    </source>
</evidence>